<reference evidence="16 17" key="2">
    <citation type="journal article" date="2016" name="Genome Announc.">
        <title>Draft Genome Sequence of Oceanobacillus picturae Heshi-B3, Isolated from Fermented Rice Bran in a Traditional Japanese Seafood Dish.</title>
        <authorList>
            <person name="Akuzawa S."/>
            <person name="Nagaoka J."/>
            <person name="Kanekatsu M."/>
            <person name="Kanesaki Y."/>
            <person name="Suzuki T."/>
        </authorList>
    </citation>
    <scope>NUCLEOTIDE SEQUENCE [LARGE SCALE GENOMIC DNA]</scope>
    <source>
        <strain evidence="16 17">Heshi-B3</strain>
    </source>
</reference>
<dbReference type="GO" id="GO:0000155">
    <property type="term" value="F:phosphorelay sensor kinase activity"/>
    <property type="evidence" value="ECO:0007669"/>
    <property type="project" value="InterPro"/>
</dbReference>
<dbReference type="InterPro" id="IPR029016">
    <property type="entry name" value="GAF-like_dom_sf"/>
</dbReference>
<comment type="subcellular location">
    <subcellularLocation>
        <location evidence="2">Cell membrane</location>
        <topology evidence="2">Multi-pass membrane protein</topology>
    </subcellularLocation>
</comment>
<dbReference type="SUPFAM" id="SSF55781">
    <property type="entry name" value="GAF domain-like"/>
    <property type="match status" value="1"/>
</dbReference>
<proteinExistence type="predicted"/>
<dbReference type="InterPro" id="IPR036890">
    <property type="entry name" value="HATPase_C_sf"/>
</dbReference>
<evidence type="ECO:0000256" key="9">
    <source>
        <dbReference type="ARBA" id="ARBA00022777"/>
    </source>
</evidence>
<evidence type="ECO:0000256" key="3">
    <source>
        <dbReference type="ARBA" id="ARBA00012438"/>
    </source>
</evidence>
<dbReference type="GO" id="GO:0071555">
    <property type="term" value="P:cell wall organization"/>
    <property type="evidence" value="ECO:0007669"/>
    <property type="project" value="InterPro"/>
</dbReference>
<dbReference type="InterPro" id="IPR011620">
    <property type="entry name" value="Sig_transdc_His_kinase_LytS_TM"/>
</dbReference>
<dbReference type="Pfam" id="PF07694">
    <property type="entry name" value="5TM-5TMR_LYT"/>
    <property type="match status" value="1"/>
</dbReference>
<dbReference type="PROSITE" id="PS50109">
    <property type="entry name" value="HIS_KIN"/>
    <property type="match status" value="1"/>
</dbReference>
<dbReference type="AlphaFoldDB" id="A0A0U9HAJ9"/>
<dbReference type="InterPro" id="IPR050640">
    <property type="entry name" value="Bact_2-comp_sensor_kinase"/>
</dbReference>
<evidence type="ECO:0000256" key="7">
    <source>
        <dbReference type="ARBA" id="ARBA00022692"/>
    </source>
</evidence>
<evidence type="ECO:0000256" key="5">
    <source>
        <dbReference type="ARBA" id="ARBA00022553"/>
    </source>
</evidence>
<dbReference type="InterPro" id="IPR003018">
    <property type="entry name" value="GAF"/>
</dbReference>
<keyword evidence="8" id="KW-0547">Nucleotide-binding</keyword>
<dbReference type="InterPro" id="IPR010559">
    <property type="entry name" value="Sig_transdc_His_kin_internal"/>
</dbReference>
<feature type="transmembrane region" description="Helical" evidence="14">
    <location>
        <begin position="89"/>
        <end position="110"/>
    </location>
</feature>
<keyword evidence="5" id="KW-0597">Phosphoprotein</keyword>
<dbReference type="PANTHER" id="PTHR34220">
    <property type="entry name" value="SENSOR HISTIDINE KINASE YPDA"/>
    <property type="match status" value="1"/>
</dbReference>
<feature type="transmembrane region" description="Helical" evidence="14">
    <location>
        <begin position="183"/>
        <end position="209"/>
    </location>
</feature>
<protein>
    <recommendedName>
        <fullName evidence="3">histidine kinase</fullName>
        <ecNumber evidence="3">2.7.13.3</ecNumber>
    </recommendedName>
</protein>
<gene>
    <name evidence="16" type="ORF">OPHB3_3047</name>
</gene>
<dbReference type="Proteomes" id="UP000052946">
    <property type="component" value="Unassembled WGS sequence"/>
</dbReference>
<dbReference type="Pfam" id="PF06580">
    <property type="entry name" value="His_kinase"/>
    <property type="match status" value="1"/>
</dbReference>
<evidence type="ECO:0000256" key="13">
    <source>
        <dbReference type="ARBA" id="ARBA00023136"/>
    </source>
</evidence>
<sequence>MVSEVQALIDLLITMLERIGILVAVAFVLTRFRFFQDMIHQDQLNNRKQFTAILFFGLFGIMGTYYGVALNTGTLLFDSVTMDLAAEEAIANSRVIGVVIAGLLGGYRVGIGAGLIAGIHRLTLGGFTAVSCSLASVIAGVMAGYFRKKGKYLKLPTAFLIGALAESVQMLIILILSKPFEMAWTLVQIIGIPMILANGLGTAIFLLIVQNVVKEKENASAEQAQKTLRIAEQTIGYLRQGMTNQSALAVCSILYKEINPSAVAITDKELILAHVGLASDHHVANTPIRTKLTKEVIQHGKLVVANDETIHCSVEGCPLGAVVMAPLKSRNEVIGTLKVYFQSEKHITNVNLELISGLSSLLSTQVELADTEKAYQLAKEAEIKALQAQISPHFLFNSLNIIVSLIRTDPKKARKLLMSLSHFFRQNLAGTTAEIVSLRQELEHVKAYLEIESSRFVDKLHVTYDIDEAVLENNIPPLTLQPLVENAVKHGIKEMEKDALVHISIKQEKGRIVIIVEDNGVGIKESKLKNLGETQFESETGTGIGLYNVNRRLTMKFGVRAGIQITSKPGLGTSISLNLPIGTGERTNETN</sequence>
<feature type="transmembrane region" description="Helical" evidence="14">
    <location>
        <begin position="122"/>
        <end position="146"/>
    </location>
</feature>
<evidence type="ECO:0000256" key="8">
    <source>
        <dbReference type="ARBA" id="ARBA00022741"/>
    </source>
</evidence>
<dbReference type="InterPro" id="IPR005467">
    <property type="entry name" value="His_kinase_dom"/>
</dbReference>
<reference evidence="17" key="1">
    <citation type="submission" date="2015-07" db="EMBL/GenBank/DDBJ databases">
        <title>Draft Genome Sequence of Oceanobacillus picturae Heshi-B3 that Was Isolated from Fermented Rice Bran with Aging Salted Mackerel, Which Was Named Heshiko as Traditional Fermented Seafood in Japan.</title>
        <authorList>
            <person name="Akuzawa S."/>
            <person name="Nakagawa J."/>
            <person name="Kanekatsu T."/>
            <person name="Kanesaki Y."/>
            <person name="Suzuki T."/>
        </authorList>
    </citation>
    <scope>NUCLEOTIDE SEQUENCE [LARGE SCALE GENOMIC DNA]</scope>
    <source>
        <strain evidence="17">Heshi-B3</strain>
    </source>
</reference>
<organism evidence="16 17">
    <name type="scientific">Oceanobacillus picturae</name>
    <dbReference type="NCBI Taxonomy" id="171693"/>
    <lineage>
        <taxon>Bacteria</taxon>
        <taxon>Bacillati</taxon>
        <taxon>Bacillota</taxon>
        <taxon>Bacilli</taxon>
        <taxon>Bacillales</taxon>
        <taxon>Bacillaceae</taxon>
        <taxon>Oceanobacillus</taxon>
    </lineage>
</organism>
<dbReference type="PANTHER" id="PTHR34220:SF7">
    <property type="entry name" value="SENSOR HISTIDINE KINASE YPDA"/>
    <property type="match status" value="1"/>
</dbReference>
<keyword evidence="11 14" id="KW-1133">Transmembrane helix</keyword>
<dbReference type="InterPro" id="IPR003594">
    <property type="entry name" value="HATPase_dom"/>
</dbReference>
<evidence type="ECO:0000256" key="12">
    <source>
        <dbReference type="ARBA" id="ARBA00023012"/>
    </source>
</evidence>
<dbReference type="Pfam" id="PF02518">
    <property type="entry name" value="HATPase_c"/>
    <property type="match status" value="1"/>
</dbReference>
<dbReference type="EC" id="2.7.13.3" evidence="3"/>
<feature type="transmembrane region" description="Helical" evidence="14">
    <location>
        <begin position="6"/>
        <end position="29"/>
    </location>
</feature>
<dbReference type="SMART" id="SM00387">
    <property type="entry name" value="HATPase_c"/>
    <property type="match status" value="1"/>
</dbReference>
<feature type="transmembrane region" description="Helical" evidence="14">
    <location>
        <begin position="50"/>
        <end position="69"/>
    </location>
</feature>
<comment type="catalytic activity">
    <reaction evidence="1">
        <text>ATP + protein L-histidine = ADP + protein N-phospho-L-histidine.</text>
        <dbReference type="EC" id="2.7.13.3"/>
    </reaction>
</comment>
<keyword evidence="13 14" id="KW-0472">Membrane</keyword>
<dbReference type="GO" id="GO:0005886">
    <property type="term" value="C:plasma membrane"/>
    <property type="evidence" value="ECO:0007669"/>
    <property type="project" value="UniProtKB-SubCell"/>
</dbReference>
<comment type="caution">
    <text evidence="16">The sequence shown here is derived from an EMBL/GenBank/DDBJ whole genome shotgun (WGS) entry which is preliminary data.</text>
</comment>
<dbReference type="EMBL" id="BBXV01000039">
    <property type="protein sequence ID" value="GAQ19088.1"/>
    <property type="molecule type" value="Genomic_DNA"/>
</dbReference>
<evidence type="ECO:0000256" key="6">
    <source>
        <dbReference type="ARBA" id="ARBA00022679"/>
    </source>
</evidence>
<dbReference type="GO" id="GO:0005524">
    <property type="term" value="F:ATP binding"/>
    <property type="evidence" value="ECO:0007669"/>
    <property type="project" value="UniProtKB-KW"/>
</dbReference>
<dbReference type="Pfam" id="PF13492">
    <property type="entry name" value="GAF_3"/>
    <property type="match status" value="1"/>
</dbReference>
<dbReference type="Gene3D" id="3.30.565.10">
    <property type="entry name" value="Histidine kinase-like ATPase, C-terminal domain"/>
    <property type="match status" value="1"/>
</dbReference>
<keyword evidence="4" id="KW-1003">Cell membrane</keyword>
<dbReference type="PRINTS" id="PR00344">
    <property type="entry name" value="BCTRLSENSOR"/>
</dbReference>
<name>A0A0U9HAJ9_9BACI</name>
<dbReference type="SUPFAM" id="SSF55874">
    <property type="entry name" value="ATPase domain of HSP90 chaperone/DNA topoisomerase II/histidine kinase"/>
    <property type="match status" value="1"/>
</dbReference>
<keyword evidence="10" id="KW-0067">ATP-binding</keyword>
<evidence type="ECO:0000256" key="2">
    <source>
        <dbReference type="ARBA" id="ARBA00004651"/>
    </source>
</evidence>
<evidence type="ECO:0000313" key="17">
    <source>
        <dbReference type="Proteomes" id="UP000052946"/>
    </source>
</evidence>
<dbReference type="InterPro" id="IPR004358">
    <property type="entry name" value="Sig_transdc_His_kin-like_C"/>
</dbReference>
<keyword evidence="9 16" id="KW-0418">Kinase</keyword>
<evidence type="ECO:0000256" key="10">
    <source>
        <dbReference type="ARBA" id="ARBA00022840"/>
    </source>
</evidence>
<keyword evidence="7 14" id="KW-0812">Transmembrane</keyword>
<evidence type="ECO:0000313" key="16">
    <source>
        <dbReference type="EMBL" id="GAQ19088.1"/>
    </source>
</evidence>
<keyword evidence="6" id="KW-0808">Transferase</keyword>
<evidence type="ECO:0000259" key="15">
    <source>
        <dbReference type="PROSITE" id="PS50109"/>
    </source>
</evidence>
<dbReference type="Gene3D" id="3.30.450.40">
    <property type="match status" value="1"/>
</dbReference>
<evidence type="ECO:0000256" key="1">
    <source>
        <dbReference type="ARBA" id="ARBA00000085"/>
    </source>
</evidence>
<keyword evidence="12" id="KW-0902">Two-component regulatory system</keyword>
<evidence type="ECO:0000256" key="11">
    <source>
        <dbReference type="ARBA" id="ARBA00022989"/>
    </source>
</evidence>
<feature type="transmembrane region" description="Helical" evidence="14">
    <location>
        <begin position="158"/>
        <end position="176"/>
    </location>
</feature>
<evidence type="ECO:0000256" key="4">
    <source>
        <dbReference type="ARBA" id="ARBA00022475"/>
    </source>
</evidence>
<evidence type="ECO:0000256" key="14">
    <source>
        <dbReference type="SAM" id="Phobius"/>
    </source>
</evidence>
<feature type="domain" description="Histidine kinase" evidence="15">
    <location>
        <begin position="480"/>
        <end position="583"/>
    </location>
</feature>
<accession>A0A0U9HAJ9</accession>